<proteinExistence type="predicted"/>
<evidence type="ECO:0000313" key="1">
    <source>
        <dbReference type="EMBL" id="GEL20649.1"/>
    </source>
</evidence>
<accession>A0A511D778</accession>
<keyword evidence="2" id="KW-1185">Reference proteome</keyword>
<dbReference type="EMBL" id="BJVI01000082">
    <property type="protein sequence ID" value="GEL20649.1"/>
    <property type="molecule type" value="Genomic_DNA"/>
</dbReference>
<sequence>MRGGGVRVLVGAGVAGVAAARALGILGLGDQVADRAVRIRRQRTADHQGRVLFDVDVDELWNGVGPCLALHRA</sequence>
<organism evidence="1 2">
    <name type="scientific">Pseudonocardia asaccharolytica DSM 44247 = NBRC 16224</name>
    <dbReference type="NCBI Taxonomy" id="1123024"/>
    <lineage>
        <taxon>Bacteria</taxon>
        <taxon>Bacillati</taxon>
        <taxon>Actinomycetota</taxon>
        <taxon>Actinomycetes</taxon>
        <taxon>Pseudonocardiales</taxon>
        <taxon>Pseudonocardiaceae</taxon>
        <taxon>Pseudonocardia</taxon>
    </lineage>
</organism>
<evidence type="ECO:0000313" key="2">
    <source>
        <dbReference type="Proteomes" id="UP000321328"/>
    </source>
</evidence>
<comment type="caution">
    <text evidence="1">The sequence shown here is derived from an EMBL/GenBank/DDBJ whole genome shotgun (WGS) entry which is preliminary data.</text>
</comment>
<dbReference type="Proteomes" id="UP000321328">
    <property type="component" value="Unassembled WGS sequence"/>
</dbReference>
<name>A0A511D778_9PSEU</name>
<dbReference type="RefSeq" id="WP_028931613.1">
    <property type="nucleotide sequence ID" value="NZ_AUII01000032.1"/>
</dbReference>
<dbReference type="AlphaFoldDB" id="A0A511D778"/>
<reference evidence="1 2" key="1">
    <citation type="submission" date="2019-07" db="EMBL/GenBank/DDBJ databases">
        <title>Whole genome shotgun sequence of Pseudonocardia asaccharolytica NBRC 16224.</title>
        <authorList>
            <person name="Hosoyama A."/>
            <person name="Uohara A."/>
            <person name="Ohji S."/>
            <person name="Ichikawa N."/>
        </authorList>
    </citation>
    <scope>NUCLEOTIDE SEQUENCE [LARGE SCALE GENOMIC DNA]</scope>
    <source>
        <strain evidence="1 2">NBRC 16224</strain>
    </source>
</reference>
<gene>
    <name evidence="1" type="ORF">PA7_44860</name>
</gene>
<protein>
    <submittedName>
        <fullName evidence="1">Uncharacterized protein</fullName>
    </submittedName>
</protein>